<feature type="domain" description="EamA" evidence="8">
    <location>
        <begin position="9"/>
        <end position="140"/>
    </location>
</feature>
<dbReference type="EMBL" id="CM001441">
    <property type="protein sequence ID" value="EHQ90987.1"/>
    <property type="molecule type" value="Genomic_DNA"/>
</dbReference>
<feature type="transmembrane region" description="Helical" evidence="7">
    <location>
        <begin position="36"/>
        <end position="58"/>
    </location>
</feature>
<evidence type="ECO:0000256" key="4">
    <source>
        <dbReference type="ARBA" id="ARBA00022692"/>
    </source>
</evidence>
<dbReference type="Proteomes" id="UP000005104">
    <property type="component" value="Chromosome"/>
</dbReference>
<feature type="transmembrane region" description="Helical" evidence="7">
    <location>
        <begin position="7"/>
        <end position="30"/>
    </location>
</feature>
<keyword evidence="3" id="KW-1003">Cell membrane</keyword>
<dbReference type="PANTHER" id="PTHR32322">
    <property type="entry name" value="INNER MEMBRANE TRANSPORTER"/>
    <property type="match status" value="1"/>
</dbReference>
<evidence type="ECO:0000313" key="9">
    <source>
        <dbReference type="EMBL" id="EHQ90987.1"/>
    </source>
</evidence>
<feature type="transmembrane region" description="Helical" evidence="7">
    <location>
        <begin position="124"/>
        <end position="141"/>
    </location>
</feature>
<evidence type="ECO:0000256" key="7">
    <source>
        <dbReference type="SAM" id="Phobius"/>
    </source>
</evidence>
<sequence>MPTGKKQIYLILLLVVMLWGLNVIMIKYLAQLMPPILVAGLRMLLAGGFLLIFVFKTYGFYNPDRKQWRLLFLIGLISVFIHQLFLGYGVLTTSATNAALILALNPLTTALLASLFVNEKFTRNLGLGILLGFTGVVLVVFSNSSDGSVEFSLIGDILMVLAMLTYVIGALLIKKLMETSIPTVVVTAYSTLIGGILLNIGVMGSLGLSVYGQIHFSATAGLVLLLSAWGATALGTLGWNHGIKHLGANRTAMFLNGMPFASMVGGVVFLDEKIGLIHIIALMLTTLGIVIGSIKPKEVKSMYAGISPD</sequence>
<dbReference type="HOGENOM" id="CLU_033863_4_4_9"/>
<evidence type="ECO:0000256" key="3">
    <source>
        <dbReference type="ARBA" id="ARBA00022475"/>
    </source>
</evidence>
<dbReference type="STRING" id="768710.DesyoDRAFT_4017"/>
<organism evidence="9 10">
    <name type="scientific">Desulfosporosinus youngiae DSM 17734</name>
    <dbReference type="NCBI Taxonomy" id="768710"/>
    <lineage>
        <taxon>Bacteria</taxon>
        <taxon>Bacillati</taxon>
        <taxon>Bacillota</taxon>
        <taxon>Clostridia</taxon>
        <taxon>Eubacteriales</taxon>
        <taxon>Desulfitobacteriaceae</taxon>
        <taxon>Desulfosporosinus</taxon>
    </lineage>
</organism>
<evidence type="ECO:0000259" key="8">
    <source>
        <dbReference type="Pfam" id="PF00892"/>
    </source>
</evidence>
<keyword evidence="4 7" id="KW-0812">Transmembrane</keyword>
<dbReference type="InterPro" id="IPR037185">
    <property type="entry name" value="EmrE-like"/>
</dbReference>
<dbReference type="Pfam" id="PF00892">
    <property type="entry name" value="EamA"/>
    <property type="match status" value="2"/>
</dbReference>
<feature type="transmembrane region" description="Helical" evidence="7">
    <location>
        <begin position="251"/>
        <end position="270"/>
    </location>
</feature>
<keyword evidence="5 7" id="KW-1133">Transmembrane helix</keyword>
<dbReference type="OrthoDB" id="9805239at2"/>
<dbReference type="GO" id="GO:0005886">
    <property type="term" value="C:plasma membrane"/>
    <property type="evidence" value="ECO:0007669"/>
    <property type="project" value="UniProtKB-SubCell"/>
</dbReference>
<feature type="transmembrane region" description="Helical" evidence="7">
    <location>
        <begin position="70"/>
        <end position="91"/>
    </location>
</feature>
<feature type="transmembrane region" description="Helical" evidence="7">
    <location>
        <begin position="214"/>
        <end position="239"/>
    </location>
</feature>
<proteinExistence type="inferred from homology"/>
<dbReference type="eggNOG" id="COG0697">
    <property type="taxonomic scope" value="Bacteria"/>
</dbReference>
<accession>H5XX47</accession>
<evidence type="ECO:0000256" key="1">
    <source>
        <dbReference type="ARBA" id="ARBA00004651"/>
    </source>
</evidence>
<feature type="transmembrane region" description="Helical" evidence="7">
    <location>
        <begin position="276"/>
        <end position="294"/>
    </location>
</feature>
<reference evidence="9 10" key="1">
    <citation type="submission" date="2011-11" db="EMBL/GenBank/DDBJ databases">
        <title>The Noncontiguous Finished genome of Desulfosporosinus youngiae DSM 17734.</title>
        <authorList>
            <consortium name="US DOE Joint Genome Institute (JGI-PGF)"/>
            <person name="Lucas S."/>
            <person name="Han J."/>
            <person name="Lapidus A."/>
            <person name="Cheng J.-F."/>
            <person name="Goodwin L."/>
            <person name="Pitluck S."/>
            <person name="Peters L."/>
            <person name="Ovchinnikova G."/>
            <person name="Lu M."/>
            <person name="Land M.L."/>
            <person name="Hauser L."/>
            <person name="Pester M."/>
            <person name="Spring S."/>
            <person name="Ollivier B."/>
            <person name="Rattei T."/>
            <person name="Klenk H.-P."/>
            <person name="Wagner M."/>
            <person name="Loy A."/>
            <person name="Woyke T.J."/>
        </authorList>
    </citation>
    <scope>NUCLEOTIDE SEQUENCE [LARGE SCALE GENOMIC DNA]</scope>
    <source>
        <strain evidence="9 10">DSM 17734</strain>
    </source>
</reference>
<feature type="domain" description="EamA" evidence="8">
    <location>
        <begin position="154"/>
        <end position="291"/>
    </location>
</feature>
<dbReference type="RefSeq" id="WP_007785664.1">
    <property type="nucleotide sequence ID" value="NZ_CM001441.1"/>
</dbReference>
<keyword evidence="10" id="KW-1185">Reference proteome</keyword>
<dbReference type="InterPro" id="IPR050638">
    <property type="entry name" value="AA-Vitamin_Transporters"/>
</dbReference>
<keyword evidence="6 7" id="KW-0472">Membrane</keyword>
<dbReference type="InterPro" id="IPR000620">
    <property type="entry name" value="EamA_dom"/>
</dbReference>
<evidence type="ECO:0000256" key="6">
    <source>
        <dbReference type="ARBA" id="ARBA00023136"/>
    </source>
</evidence>
<comment type="similarity">
    <text evidence="2">Belongs to the EamA transporter family.</text>
</comment>
<dbReference type="AlphaFoldDB" id="H5XX47"/>
<evidence type="ECO:0000256" key="5">
    <source>
        <dbReference type="ARBA" id="ARBA00022989"/>
    </source>
</evidence>
<feature type="transmembrane region" description="Helical" evidence="7">
    <location>
        <begin position="153"/>
        <end position="173"/>
    </location>
</feature>
<evidence type="ECO:0000313" key="10">
    <source>
        <dbReference type="Proteomes" id="UP000005104"/>
    </source>
</evidence>
<comment type="subcellular location">
    <subcellularLocation>
        <location evidence="1">Cell membrane</location>
        <topology evidence="1">Multi-pass membrane protein</topology>
    </subcellularLocation>
</comment>
<dbReference type="SUPFAM" id="SSF103481">
    <property type="entry name" value="Multidrug resistance efflux transporter EmrE"/>
    <property type="match status" value="2"/>
</dbReference>
<evidence type="ECO:0000256" key="2">
    <source>
        <dbReference type="ARBA" id="ARBA00007362"/>
    </source>
</evidence>
<name>H5XX47_9FIRM</name>
<gene>
    <name evidence="9" type="ORF">DesyoDRAFT_4017</name>
</gene>
<protein>
    <submittedName>
        <fullName evidence="9">Putative permease</fullName>
    </submittedName>
</protein>
<feature type="transmembrane region" description="Helical" evidence="7">
    <location>
        <begin position="185"/>
        <end position="208"/>
    </location>
</feature>
<feature type="transmembrane region" description="Helical" evidence="7">
    <location>
        <begin position="97"/>
        <end position="117"/>
    </location>
</feature>
<dbReference type="PANTHER" id="PTHR32322:SF18">
    <property type="entry name" value="S-ADENOSYLMETHIONINE_S-ADENOSYLHOMOCYSTEINE TRANSPORTER"/>
    <property type="match status" value="1"/>
</dbReference>